<proteinExistence type="predicted"/>
<organism evidence="2 3">
    <name type="scientific">Takifugu flavidus</name>
    <name type="common">sansaifugu</name>
    <dbReference type="NCBI Taxonomy" id="433684"/>
    <lineage>
        <taxon>Eukaryota</taxon>
        <taxon>Metazoa</taxon>
        <taxon>Chordata</taxon>
        <taxon>Craniata</taxon>
        <taxon>Vertebrata</taxon>
        <taxon>Euteleostomi</taxon>
        <taxon>Actinopterygii</taxon>
        <taxon>Neopterygii</taxon>
        <taxon>Teleostei</taxon>
        <taxon>Neoteleostei</taxon>
        <taxon>Acanthomorphata</taxon>
        <taxon>Eupercaria</taxon>
        <taxon>Tetraodontiformes</taxon>
        <taxon>Tetradontoidea</taxon>
        <taxon>Tetraodontidae</taxon>
        <taxon>Takifugu</taxon>
    </lineage>
</organism>
<sequence>MAGRRHLWTEAGVLKGNGDRQNGDAPQQLQAEQLPVLIPNEASPKHPITTARTHHQACPPSFPPGEHLPAAVCWLNVDQLLTTNY</sequence>
<evidence type="ECO:0000313" key="2">
    <source>
        <dbReference type="EMBL" id="TWW76087.1"/>
    </source>
</evidence>
<name>A0A5C6PCY7_9TELE</name>
<dbReference type="Proteomes" id="UP000324091">
    <property type="component" value="Chromosome 13"/>
</dbReference>
<protein>
    <submittedName>
        <fullName evidence="2">Uncharacterized protein</fullName>
    </submittedName>
</protein>
<comment type="caution">
    <text evidence="2">The sequence shown here is derived from an EMBL/GenBank/DDBJ whole genome shotgun (WGS) entry which is preliminary data.</text>
</comment>
<gene>
    <name evidence="2" type="ORF">D4764_13G0007490</name>
</gene>
<keyword evidence="3" id="KW-1185">Reference proteome</keyword>
<dbReference type="EMBL" id="RHFK02000005">
    <property type="protein sequence ID" value="TWW76087.1"/>
    <property type="molecule type" value="Genomic_DNA"/>
</dbReference>
<dbReference type="AlphaFoldDB" id="A0A5C6PCY7"/>
<reference evidence="2 3" key="1">
    <citation type="submission" date="2019-04" db="EMBL/GenBank/DDBJ databases">
        <title>Chromosome genome assembly for Takifugu flavidus.</title>
        <authorList>
            <person name="Xiao S."/>
        </authorList>
    </citation>
    <scope>NUCLEOTIDE SEQUENCE [LARGE SCALE GENOMIC DNA]</scope>
    <source>
        <strain evidence="2">HTHZ2018</strain>
        <tissue evidence="2">Muscle</tissue>
    </source>
</reference>
<accession>A0A5C6PCY7</accession>
<feature type="region of interest" description="Disordered" evidence="1">
    <location>
        <begin position="1"/>
        <end position="63"/>
    </location>
</feature>
<evidence type="ECO:0000256" key="1">
    <source>
        <dbReference type="SAM" id="MobiDB-lite"/>
    </source>
</evidence>
<evidence type="ECO:0000313" key="3">
    <source>
        <dbReference type="Proteomes" id="UP000324091"/>
    </source>
</evidence>